<accession>A0A502BKT6</accession>
<dbReference type="AlphaFoldDB" id="A0A502BKT6"/>
<gene>
    <name evidence="4" type="ORF">FHY56_15110</name>
</gene>
<evidence type="ECO:0000313" key="5">
    <source>
        <dbReference type="Proteomes" id="UP000315388"/>
    </source>
</evidence>
<evidence type="ECO:0000256" key="2">
    <source>
        <dbReference type="ARBA" id="ARBA00021874"/>
    </source>
</evidence>
<evidence type="ECO:0000313" key="4">
    <source>
        <dbReference type="EMBL" id="TPF74279.1"/>
    </source>
</evidence>
<dbReference type="GO" id="GO:0003824">
    <property type="term" value="F:catalytic activity"/>
    <property type="evidence" value="ECO:0007669"/>
    <property type="project" value="InterPro"/>
</dbReference>
<evidence type="ECO:0000256" key="1">
    <source>
        <dbReference type="ARBA" id="ARBA00003871"/>
    </source>
</evidence>
<dbReference type="Proteomes" id="UP000315388">
    <property type="component" value="Unassembled WGS sequence"/>
</dbReference>
<comment type="caution">
    <text evidence="4">The sequence shown here is derived from an EMBL/GenBank/DDBJ whole genome shotgun (WGS) entry which is preliminary data.</text>
</comment>
<dbReference type="RefSeq" id="WP_140905986.1">
    <property type="nucleotide sequence ID" value="NZ_JBHTMD010000012.1"/>
</dbReference>
<feature type="domain" description="Amidase" evidence="3">
    <location>
        <begin position="25"/>
        <end position="429"/>
    </location>
</feature>
<name>A0A502BKT6_9HYPH</name>
<dbReference type="OrthoDB" id="9777859at2"/>
<comment type="function">
    <text evidence="1">Hydrolyzes indole-3-acetamide (IAM) into indole-3-acetic acid (IAA).</text>
</comment>
<dbReference type="InterPro" id="IPR000120">
    <property type="entry name" value="Amidase"/>
</dbReference>
<dbReference type="PANTHER" id="PTHR11895">
    <property type="entry name" value="TRANSAMIDASE"/>
    <property type="match status" value="1"/>
</dbReference>
<dbReference type="InterPro" id="IPR020556">
    <property type="entry name" value="Amidase_CS"/>
</dbReference>
<dbReference type="EMBL" id="VEWJ01000013">
    <property type="protein sequence ID" value="TPF74279.1"/>
    <property type="molecule type" value="Genomic_DNA"/>
</dbReference>
<dbReference type="InterPro" id="IPR036928">
    <property type="entry name" value="AS_sf"/>
</dbReference>
<dbReference type="SUPFAM" id="SSF75304">
    <property type="entry name" value="Amidase signature (AS) enzymes"/>
    <property type="match status" value="1"/>
</dbReference>
<dbReference type="PANTHER" id="PTHR11895:SF176">
    <property type="entry name" value="AMIDASE AMID-RELATED"/>
    <property type="match status" value="1"/>
</dbReference>
<organism evidence="4 5">
    <name type="scientific">Brucella gallinifaecis</name>
    <dbReference type="NCBI Taxonomy" id="215590"/>
    <lineage>
        <taxon>Bacteria</taxon>
        <taxon>Pseudomonadati</taxon>
        <taxon>Pseudomonadota</taxon>
        <taxon>Alphaproteobacteria</taxon>
        <taxon>Hyphomicrobiales</taxon>
        <taxon>Brucellaceae</taxon>
        <taxon>Brucella/Ochrobactrum group</taxon>
        <taxon>Brucella</taxon>
    </lineage>
</organism>
<dbReference type="Gene3D" id="3.90.1300.10">
    <property type="entry name" value="Amidase signature (AS) domain"/>
    <property type="match status" value="1"/>
</dbReference>
<dbReference type="Pfam" id="PF01425">
    <property type="entry name" value="Amidase"/>
    <property type="match status" value="1"/>
</dbReference>
<sequence>MHDVTMYTVSELSEAIRTGTRSVAETIEIFLEKIAEKNAYYHAFRSVFAHEARAQASYLDAEIANGLWRGHLHGIPVAVKENIDICGHGATSGSLMRPANIADSDASIVARLKEAGAIIIGHTHMVEFAFGGWGTNTATGTPRNPLDDVHHRVPGGSSSGSGVAVAAGLVPLALGTDTGGSVRIPAGANGLAGFKPSSGLIPSDHLVPLCARFDVVGPMARSVGECWTLFAAMSSQTERSIPASRSQLRIGVADLKAYGSYSSRVMKAFDHSCAQLRDKGFDLVPFRFPMKVDEVLSRTAVLIGQEAVEHFGDILQSTPEGLDRGVNYRLTDAKRFSKADATAEWLVRDDYIAKMQQQMEGIDAILFPTLPVLPPRLDEIIERAMPLGDLTRVVNYLDLCAMAIPAQVTQEGLRHSVQVIGKHGDDDLVFALSAEIEASLSGLKEVV</sequence>
<reference evidence="4 5" key="1">
    <citation type="journal article" date="2003" name="Int. J. Syst. Evol. Microbiol.">
        <title>Towards a standardized format for the description of a novel species (of an established genus): Ochrobactrum gallinifaecis sp. nov.</title>
        <authorList>
            <person name="Kampfer P."/>
            <person name="Buczolits S."/>
            <person name="Albrecht A."/>
            <person name="Busse H.J."/>
            <person name="Stackebrandt E."/>
        </authorList>
    </citation>
    <scope>NUCLEOTIDE SEQUENCE [LARGE SCALE GENOMIC DNA]</scope>
    <source>
        <strain evidence="4 5">ISO 196</strain>
    </source>
</reference>
<dbReference type="PROSITE" id="PS00571">
    <property type="entry name" value="AMIDASES"/>
    <property type="match status" value="1"/>
</dbReference>
<proteinExistence type="predicted"/>
<dbReference type="InterPro" id="IPR023631">
    <property type="entry name" value="Amidase_dom"/>
</dbReference>
<evidence type="ECO:0000259" key="3">
    <source>
        <dbReference type="Pfam" id="PF01425"/>
    </source>
</evidence>
<keyword evidence="5" id="KW-1185">Reference proteome</keyword>
<protein>
    <recommendedName>
        <fullName evidence="2">Indoleacetamide hydrolase</fullName>
    </recommendedName>
</protein>